<accession>A0ABQ1VM58</accession>
<feature type="region of interest" description="Disordered" evidence="1">
    <location>
        <begin position="95"/>
        <end position="116"/>
    </location>
</feature>
<organism evidence="2 3">
    <name type="scientific">Paracoccus acridae</name>
    <dbReference type="NCBI Taxonomy" id="1795310"/>
    <lineage>
        <taxon>Bacteria</taxon>
        <taxon>Pseudomonadati</taxon>
        <taxon>Pseudomonadota</taxon>
        <taxon>Alphaproteobacteria</taxon>
        <taxon>Rhodobacterales</taxon>
        <taxon>Paracoccaceae</taxon>
        <taxon>Paracoccus</taxon>
    </lineage>
</organism>
<evidence type="ECO:0000313" key="2">
    <source>
        <dbReference type="EMBL" id="GGF80449.1"/>
    </source>
</evidence>
<dbReference type="Proteomes" id="UP000640509">
    <property type="component" value="Unassembled WGS sequence"/>
</dbReference>
<sequence length="141" mass="14723">MEEIDGAPEQFLEIGLEPGVTEACHQGVEDVGHGGGDGVRLRKRPGVGLILKGAPAVKLEFGQDVLGLGGGVDRLGGLVVGILCHRVLLRWGRDPRFSRPSRASQRTGGPDGQPSRLARALMAKAGYFASRCKASAGRGGK</sequence>
<gene>
    <name evidence="2" type="ORF">GCM10011402_36320</name>
</gene>
<evidence type="ECO:0000313" key="3">
    <source>
        <dbReference type="Proteomes" id="UP000640509"/>
    </source>
</evidence>
<protein>
    <submittedName>
        <fullName evidence="2">Uncharacterized protein</fullName>
    </submittedName>
</protein>
<proteinExistence type="predicted"/>
<comment type="caution">
    <text evidence="2">The sequence shown here is derived from an EMBL/GenBank/DDBJ whole genome shotgun (WGS) entry which is preliminary data.</text>
</comment>
<keyword evidence="3" id="KW-1185">Reference proteome</keyword>
<evidence type="ECO:0000256" key="1">
    <source>
        <dbReference type="SAM" id="MobiDB-lite"/>
    </source>
</evidence>
<reference evidence="3" key="1">
    <citation type="journal article" date="2019" name="Int. J. Syst. Evol. Microbiol.">
        <title>The Global Catalogue of Microorganisms (GCM) 10K type strain sequencing project: providing services to taxonomists for standard genome sequencing and annotation.</title>
        <authorList>
            <consortium name="The Broad Institute Genomics Platform"/>
            <consortium name="The Broad Institute Genome Sequencing Center for Infectious Disease"/>
            <person name="Wu L."/>
            <person name="Ma J."/>
        </authorList>
    </citation>
    <scope>NUCLEOTIDE SEQUENCE [LARGE SCALE GENOMIC DNA]</scope>
    <source>
        <strain evidence="3">CGMCC 1.15419</strain>
    </source>
</reference>
<name>A0ABQ1VM58_9RHOB</name>
<dbReference type="EMBL" id="BMIV01000028">
    <property type="protein sequence ID" value="GGF80449.1"/>
    <property type="molecule type" value="Genomic_DNA"/>
</dbReference>